<evidence type="ECO:0000256" key="1">
    <source>
        <dbReference type="SAM" id="MobiDB-lite"/>
    </source>
</evidence>
<evidence type="ECO:0000313" key="3">
    <source>
        <dbReference type="Proteomes" id="UP000622797"/>
    </source>
</evidence>
<feature type="region of interest" description="Disordered" evidence="1">
    <location>
        <begin position="90"/>
        <end position="133"/>
    </location>
</feature>
<organism evidence="2 3">
    <name type="scientific">Fusarium sarcochroum</name>
    <dbReference type="NCBI Taxonomy" id="1208366"/>
    <lineage>
        <taxon>Eukaryota</taxon>
        <taxon>Fungi</taxon>
        <taxon>Dikarya</taxon>
        <taxon>Ascomycota</taxon>
        <taxon>Pezizomycotina</taxon>
        <taxon>Sordariomycetes</taxon>
        <taxon>Hypocreomycetidae</taxon>
        <taxon>Hypocreales</taxon>
        <taxon>Nectriaceae</taxon>
        <taxon>Fusarium</taxon>
        <taxon>Fusarium lateritium species complex</taxon>
    </lineage>
</organism>
<dbReference type="OrthoDB" id="5070671at2759"/>
<accession>A0A8H4TRM3</accession>
<gene>
    <name evidence="2" type="ORF">FSARC_9118</name>
</gene>
<feature type="compositionally biased region" description="Basic residues" evidence="1">
    <location>
        <begin position="102"/>
        <end position="122"/>
    </location>
</feature>
<feature type="compositionally biased region" description="Polar residues" evidence="1">
    <location>
        <begin position="124"/>
        <end position="133"/>
    </location>
</feature>
<sequence>MGARKPNTSATYKNQAFRKRGWTGSNSAFNFAKDCETIAVFLYYQPFLKKWFGVHNGPADIPDPDWNEVVRCVRNEQIVENGELVKQTRRRQKKATVPAVRKPSKVRKSVTTQPRRRGRPHKTVTAQSQASPRQGSIAEVIMVAADASPSPPEAAQRCAIPHSQFRAADATVGSINHSCDTVATGKAAHHGYGDTGISPITRSPPAPSPVTIGEGIQRYSQAELCREYSPSFRTETGQFDWSGTSHAWNDRYLLEDLSLKATSQGHDILMSNSSGYDQDDGSHVDVVTTEFRDQATSPRLKAVSGNLETSDALQQTIGHMSPRVLPIRETVQTATSRENAPRTLLDHALKRPSLEAVFAIWQRTIDEFSERQGCVGHHEPAVATPVAVVF</sequence>
<name>A0A8H4TRM3_9HYPO</name>
<proteinExistence type="predicted"/>
<keyword evidence="3" id="KW-1185">Reference proteome</keyword>
<dbReference type="Proteomes" id="UP000622797">
    <property type="component" value="Unassembled WGS sequence"/>
</dbReference>
<reference evidence="2" key="2">
    <citation type="submission" date="2020-05" db="EMBL/GenBank/DDBJ databases">
        <authorList>
            <person name="Kim H.-S."/>
            <person name="Proctor R.H."/>
            <person name="Brown D.W."/>
        </authorList>
    </citation>
    <scope>NUCLEOTIDE SEQUENCE</scope>
    <source>
        <strain evidence="2">NRRL 20472</strain>
    </source>
</reference>
<comment type="caution">
    <text evidence="2">The sequence shown here is derived from an EMBL/GenBank/DDBJ whole genome shotgun (WGS) entry which is preliminary data.</text>
</comment>
<dbReference type="EMBL" id="JABEXW010000518">
    <property type="protein sequence ID" value="KAF4962835.1"/>
    <property type="molecule type" value="Genomic_DNA"/>
</dbReference>
<reference evidence="2" key="1">
    <citation type="journal article" date="2020" name="BMC Genomics">
        <title>Correction to: Identification and distribution of gene clusters required for synthesis of sphingolipid metabolism inhibitors in diverse species of the filamentous fungus Fusarium.</title>
        <authorList>
            <person name="Kim H.S."/>
            <person name="Lohmar J.M."/>
            <person name="Busman M."/>
            <person name="Brown D.W."/>
            <person name="Naumann T.A."/>
            <person name="Divon H.H."/>
            <person name="Lysoe E."/>
            <person name="Uhlig S."/>
            <person name="Proctor R.H."/>
        </authorList>
    </citation>
    <scope>NUCLEOTIDE SEQUENCE</scope>
    <source>
        <strain evidence="2">NRRL 20472</strain>
    </source>
</reference>
<dbReference type="AlphaFoldDB" id="A0A8H4TRM3"/>
<evidence type="ECO:0000313" key="2">
    <source>
        <dbReference type="EMBL" id="KAF4962835.1"/>
    </source>
</evidence>
<protein>
    <submittedName>
        <fullName evidence="2">Uncharacterized protein</fullName>
    </submittedName>
</protein>